<dbReference type="InterPro" id="IPR045889">
    <property type="entry name" value="MES/HNL"/>
</dbReference>
<dbReference type="GO" id="GO:0009696">
    <property type="term" value="P:salicylic acid metabolic process"/>
    <property type="evidence" value="ECO:0007669"/>
    <property type="project" value="TreeGrafter"/>
</dbReference>
<dbReference type="PANTHER" id="PTHR10992">
    <property type="entry name" value="METHYLESTERASE FAMILY MEMBER"/>
    <property type="match status" value="1"/>
</dbReference>
<proteinExistence type="predicted"/>
<reference evidence="3" key="1">
    <citation type="submission" date="2014-07" db="EMBL/GenBank/DDBJ databases">
        <title>Identification of a novel salt tolerance gene in wild soybean by whole-genome sequencing.</title>
        <authorList>
            <person name="Lam H.-M."/>
            <person name="Qi X."/>
            <person name="Li M.-W."/>
            <person name="Liu X."/>
            <person name="Xie M."/>
            <person name="Ni M."/>
            <person name="Xu X."/>
        </authorList>
    </citation>
    <scope>NUCLEOTIDE SEQUENCE [LARGE SCALE GENOMIC DNA]</scope>
    <source>
        <tissue evidence="3">Root</tissue>
    </source>
</reference>
<dbReference type="Gene3D" id="3.40.50.1820">
    <property type="entry name" value="alpha/beta hydrolase"/>
    <property type="match status" value="1"/>
</dbReference>
<dbReference type="SUPFAM" id="SSF53474">
    <property type="entry name" value="alpha/beta-Hydrolases"/>
    <property type="match status" value="1"/>
</dbReference>
<gene>
    <name evidence="4" type="ORF">D0Y65_016435</name>
    <name evidence="3" type="ORF">glysoja_033233</name>
</gene>
<dbReference type="Proteomes" id="UP000053555">
    <property type="component" value="Unassembled WGS sequence"/>
</dbReference>
<evidence type="ECO:0000313" key="3">
    <source>
        <dbReference type="EMBL" id="KHN20545.1"/>
    </source>
</evidence>
<dbReference type="SMR" id="A0A0B2QH22"/>
<dbReference type="Proteomes" id="UP000289340">
    <property type="component" value="Chromosome 6"/>
</dbReference>
<dbReference type="GO" id="GO:0009694">
    <property type="term" value="P:jasmonic acid metabolic process"/>
    <property type="evidence" value="ECO:0007669"/>
    <property type="project" value="TreeGrafter"/>
</dbReference>
<dbReference type="GO" id="GO:0106435">
    <property type="term" value="F:carboxylesterase activity"/>
    <property type="evidence" value="ECO:0007669"/>
    <property type="project" value="UniProtKB-EC"/>
</dbReference>
<dbReference type="EC" id="3.1.1.82" evidence="3"/>
<dbReference type="InterPro" id="IPR000073">
    <property type="entry name" value="AB_hydrolase_1"/>
</dbReference>
<dbReference type="GO" id="GO:0035560">
    <property type="term" value="F:pheophorbidase activity"/>
    <property type="evidence" value="ECO:0007669"/>
    <property type="project" value="UniProtKB-EC"/>
</dbReference>
<keyword evidence="5" id="KW-1185">Reference proteome</keyword>
<dbReference type="EMBL" id="KN658421">
    <property type="protein sequence ID" value="KHN20545.1"/>
    <property type="molecule type" value="Genomic_DNA"/>
</dbReference>
<dbReference type="EMBL" id="QZWG01000006">
    <property type="protein sequence ID" value="RZC10162.1"/>
    <property type="molecule type" value="Genomic_DNA"/>
</dbReference>
<evidence type="ECO:0000256" key="1">
    <source>
        <dbReference type="ARBA" id="ARBA00022801"/>
    </source>
</evidence>
<name>A0A0B2QH22_GLYSO</name>
<dbReference type="PANTHER" id="PTHR10992:SF785">
    <property type="entry name" value="METHYLESTERASE 14, CHLOROPLASTIC-RELATED"/>
    <property type="match status" value="1"/>
</dbReference>
<dbReference type="Gramene" id="XM_028382728.1">
    <property type="protein sequence ID" value="XP_028238529.1"/>
    <property type="gene ID" value="LOC114417480"/>
</dbReference>
<reference evidence="4 5" key="2">
    <citation type="submission" date="2018-09" db="EMBL/GenBank/DDBJ databases">
        <title>A high-quality reference genome of wild soybean provides a powerful tool to mine soybean genomes.</title>
        <authorList>
            <person name="Xie M."/>
            <person name="Chung C.Y.L."/>
            <person name="Li M.-W."/>
            <person name="Wong F.-L."/>
            <person name="Chan T.-F."/>
            <person name="Lam H.-M."/>
        </authorList>
    </citation>
    <scope>NUCLEOTIDE SEQUENCE [LARGE SCALE GENOMIC DNA]</scope>
    <source>
        <strain evidence="5">cv. W05</strain>
        <tissue evidence="4">Hypocotyl of etiolated seedlings</tissue>
    </source>
</reference>
<dbReference type="GO" id="GO:0080030">
    <property type="term" value="F:methyl indole-3-acetate esterase activity"/>
    <property type="evidence" value="ECO:0007669"/>
    <property type="project" value="TreeGrafter"/>
</dbReference>
<dbReference type="Pfam" id="PF12697">
    <property type="entry name" value="Abhydrolase_6"/>
    <property type="match status" value="1"/>
</dbReference>
<protein>
    <submittedName>
        <fullName evidence="3">Putative esterase</fullName>
        <ecNumber evidence="3">3.1.1.1</ecNumber>
        <ecNumber evidence="3">3.1.1.82</ecNumber>
    </submittedName>
    <submittedName>
        <fullName evidence="4">Putative methylesterase 12, chloroplastic</fullName>
    </submittedName>
</protein>
<evidence type="ECO:0000313" key="5">
    <source>
        <dbReference type="Proteomes" id="UP000289340"/>
    </source>
</evidence>
<dbReference type="GO" id="GO:0080031">
    <property type="term" value="F:methyl salicylate esterase activity"/>
    <property type="evidence" value="ECO:0007669"/>
    <property type="project" value="TreeGrafter"/>
</dbReference>
<evidence type="ECO:0000313" key="4">
    <source>
        <dbReference type="EMBL" id="RZC10162.1"/>
    </source>
</evidence>
<dbReference type="AlphaFoldDB" id="A0A0B2QH22"/>
<dbReference type="InterPro" id="IPR029058">
    <property type="entry name" value="AB_hydrolase_fold"/>
</dbReference>
<organism evidence="3">
    <name type="scientific">Glycine soja</name>
    <name type="common">Wild soybean</name>
    <dbReference type="NCBI Taxonomy" id="3848"/>
    <lineage>
        <taxon>Eukaryota</taxon>
        <taxon>Viridiplantae</taxon>
        <taxon>Streptophyta</taxon>
        <taxon>Embryophyta</taxon>
        <taxon>Tracheophyta</taxon>
        <taxon>Spermatophyta</taxon>
        <taxon>Magnoliopsida</taxon>
        <taxon>eudicotyledons</taxon>
        <taxon>Gunneridae</taxon>
        <taxon>Pentapetalae</taxon>
        <taxon>rosids</taxon>
        <taxon>fabids</taxon>
        <taxon>Fabales</taxon>
        <taxon>Fabaceae</taxon>
        <taxon>Papilionoideae</taxon>
        <taxon>50 kb inversion clade</taxon>
        <taxon>NPAAA clade</taxon>
        <taxon>indigoferoid/millettioid clade</taxon>
        <taxon>Phaseoleae</taxon>
        <taxon>Glycine</taxon>
        <taxon>Glycine subgen. Soja</taxon>
    </lineage>
</organism>
<dbReference type="GO" id="GO:0080032">
    <property type="term" value="F:methyl jasmonate esterase activity"/>
    <property type="evidence" value="ECO:0007669"/>
    <property type="project" value="TreeGrafter"/>
</dbReference>
<dbReference type="EC" id="3.1.1.1" evidence="3"/>
<keyword evidence="1 3" id="KW-0378">Hydrolase</keyword>
<sequence>MGNRFICMTKKESKDVGSRGSKRMGRSQRKLVTVSEEELHLQALSMALQQHQLSQRFEGSMSRRVGSSRRHAVSESFSANKQVPVNLENIKIKKFVLIHGEGFGAWCWYKTVALLEEAGLLPVALDLTGSGIDLTDTNSVTTLADYSKPLTVYLQNLPEDEQVILVGHSIGGACISYALEHYPQKISKAIFLCATMVSDGQKPFDVFSEELGSAERFMQESKFLIHGNGKEKPPTGFMFEKEQMKGLYFNQSPAKDVALAMVSMRHSPLGPIMEKMCLSADKYGTGRRFYIQTLDDRALSPDVQEKLVRENPPEGVFKIKGSDHCPFFSKPQSLHKILVEIAQIP</sequence>
<feature type="domain" description="AB hydrolase-1" evidence="2">
    <location>
        <begin position="95"/>
        <end position="332"/>
    </location>
</feature>
<dbReference type="FunFam" id="3.40.50.1820:FF:000025">
    <property type="entry name" value="putative methylesterase 11, chloroplastic"/>
    <property type="match status" value="1"/>
</dbReference>
<evidence type="ECO:0000259" key="2">
    <source>
        <dbReference type="Pfam" id="PF12697"/>
    </source>
</evidence>
<accession>A0A0B2QH22</accession>